<dbReference type="GO" id="GO:0007165">
    <property type="term" value="P:signal transduction"/>
    <property type="evidence" value="ECO:0007669"/>
    <property type="project" value="UniProtKB-KW"/>
</dbReference>
<keyword evidence="3" id="KW-0488">Methylation</keyword>
<dbReference type="SMART" id="SM00304">
    <property type="entry name" value="HAMP"/>
    <property type="match status" value="1"/>
</dbReference>
<comment type="subcellular location">
    <subcellularLocation>
        <location evidence="1">Cell inner membrane</location>
        <topology evidence="1">Multi-pass membrane protein</topology>
    </subcellularLocation>
</comment>
<dbReference type="InterPro" id="IPR003122">
    <property type="entry name" value="Tar_rcpt_lig-bd"/>
</dbReference>
<keyword evidence="7 12" id="KW-1133">Transmembrane helix</keyword>
<evidence type="ECO:0000256" key="2">
    <source>
        <dbReference type="ARBA" id="ARBA00022475"/>
    </source>
</evidence>
<dbReference type="PROSITE" id="PS50885">
    <property type="entry name" value="HAMP"/>
    <property type="match status" value="1"/>
</dbReference>
<comment type="similarity">
    <text evidence="10">Belongs to the methyl-accepting chemotaxis (MCP) protein family.</text>
</comment>
<dbReference type="CDD" id="cd06225">
    <property type="entry name" value="HAMP"/>
    <property type="match status" value="1"/>
</dbReference>
<dbReference type="InterPro" id="IPR003660">
    <property type="entry name" value="HAMP_dom"/>
</dbReference>
<proteinExistence type="inferred from homology"/>
<accession>A0A7X2ILL4</accession>
<feature type="transmembrane region" description="Helical" evidence="12">
    <location>
        <begin position="50"/>
        <end position="70"/>
    </location>
</feature>
<keyword evidence="8 12" id="KW-0472">Membrane</keyword>
<dbReference type="GO" id="GO:0006935">
    <property type="term" value="P:chemotaxis"/>
    <property type="evidence" value="ECO:0007669"/>
    <property type="project" value="UniProtKB-KW"/>
</dbReference>
<evidence type="ECO:0000256" key="9">
    <source>
        <dbReference type="ARBA" id="ARBA00023224"/>
    </source>
</evidence>
<name>A0A7X2ILL4_9BURK</name>
<keyword evidence="16" id="KW-1185">Reference proteome</keyword>
<feature type="domain" description="HAMP" evidence="14">
    <location>
        <begin position="247"/>
        <end position="300"/>
    </location>
</feature>
<evidence type="ECO:0000259" key="13">
    <source>
        <dbReference type="PROSITE" id="PS50111"/>
    </source>
</evidence>
<dbReference type="AlphaFoldDB" id="A0A7X2ILL4"/>
<dbReference type="EMBL" id="WKJJ01000004">
    <property type="protein sequence ID" value="MRV71797.1"/>
    <property type="molecule type" value="Genomic_DNA"/>
</dbReference>
<dbReference type="FunFam" id="1.10.287.950:FF:000001">
    <property type="entry name" value="Methyl-accepting chemotaxis sensory transducer"/>
    <property type="match status" value="1"/>
</dbReference>
<keyword evidence="6 12" id="KW-0812">Transmembrane</keyword>
<sequence>MGNRRRRRRTTDGHRRAHGWRLPAVHAARAGEMTRTGLASWRDAGIRTRLLVFSCIFTLCLAVLGGLGMAGGRQALRSMEAIYRSDARAIELLADIRGNMLDAVVTSRMMLGAPERRTVLLQTANGFIGQAERSLAGYRAIPRTAELAALADRYDTALAAALQETKRHALAGSTGDEATVVDIEARIDPVWDAYMAATEKLVAAHKLLAEGRYQDSVRFFDWLTALTAACIAAGVALAAWLHRNFVRSLLVPLEAAVGNCERIAAGDLRARLPAATGRHEVGRLVSAFSIMQRDLSHTVSAVKDGAREVSDATRGIAGSALELSSRSERQAAALHGAAEHVQAIAESALRNAASAAEVQALARQAGAVAEEGSHAVARVVSTMAQIQGTARQVGEIVTVIESIAFQTNILALNAAVEAARAGEHGRGFAVVAGEVRELAQRSASAARDIGQLLGRSAREVSAGSAIANDAGATMARMLASVRQVAGIVGAIAGASQSQSAGIASLSLAVADMEDATHCNAALAEQVGAAAGVLAEQADGLAAAVSVFQPMTSQPRDALRLG</sequence>
<dbReference type="GO" id="GO:0005886">
    <property type="term" value="C:plasma membrane"/>
    <property type="evidence" value="ECO:0007669"/>
    <property type="project" value="UniProtKB-SubCell"/>
</dbReference>
<comment type="caution">
    <text evidence="15">The sequence shown here is derived from an EMBL/GenBank/DDBJ whole genome shotgun (WGS) entry which is preliminary data.</text>
</comment>
<dbReference type="InterPro" id="IPR004089">
    <property type="entry name" value="MCPsignal_dom"/>
</dbReference>
<dbReference type="PANTHER" id="PTHR43531">
    <property type="entry name" value="PROTEIN ICFG"/>
    <property type="match status" value="1"/>
</dbReference>
<dbReference type="InterPro" id="IPR004090">
    <property type="entry name" value="Chemotax_Me-accpt_rcpt"/>
</dbReference>
<keyword evidence="4" id="KW-0145">Chemotaxis</keyword>
<dbReference type="Pfam" id="PF00015">
    <property type="entry name" value="MCPsignal"/>
    <property type="match status" value="1"/>
</dbReference>
<evidence type="ECO:0000256" key="8">
    <source>
        <dbReference type="ARBA" id="ARBA00023136"/>
    </source>
</evidence>
<dbReference type="Proteomes" id="UP000446768">
    <property type="component" value="Unassembled WGS sequence"/>
</dbReference>
<evidence type="ECO:0000313" key="16">
    <source>
        <dbReference type="Proteomes" id="UP000446768"/>
    </source>
</evidence>
<dbReference type="PRINTS" id="PR00260">
    <property type="entry name" value="CHEMTRNSDUCR"/>
</dbReference>
<evidence type="ECO:0000313" key="15">
    <source>
        <dbReference type="EMBL" id="MRV71797.1"/>
    </source>
</evidence>
<dbReference type="Gene3D" id="1.10.287.950">
    <property type="entry name" value="Methyl-accepting chemotaxis protein"/>
    <property type="match status" value="1"/>
</dbReference>
<dbReference type="Pfam" id="PF00672">
    <property type="entry name" value="HAMP"/>
    <property type="match status" value="1"/>
</dbReference>
<evidence type="ECO:0000259" key="14">
    <source>
        <dbReference type="PROSITE" id="PS50885"/>
    </source>
</evidence>
<dbReference type="PANTHER" id="PTHR43531:SF14">
    <property type="entry name" value="METHYL-ACCEPTING CHEMOTAXIS PROTEIN I-RELATED"/>
    <property type="match status" value="1"/>
</dbReference>
<evidence type="ECO:0000256" key="10">
    <source>
        <dbReference type="ARBA" id="ARBA00029447"/>
    </source>
</evidence>
<dbReference type="GO" id="GO:0004888">
    <property type="term" value="F:transmembrane signaling receptor activity"/>
    <property type="evidence" value="ECO:0007669"/>
    <property type="project" value="InterPro"/>
</dbReference>
<dbReference type="SUPFAM" id="SSF58104">
    <property type="entry name" value="Methyl-accepting chemotaxis protein (MCP) signaling domain"/>
    <property type="match status" value="1"/>
</dbReference>
<evidence type="ECO:0000256" key="4">
    <source>
        <dbReference type="ARBA" id="ARBA00022500"/>
    </source>
</evidence>
<evidence type="ECO:0000256" key="7">
    <source>
        <dbReference type="ARBA" id="ARBA00022989"/>
    </source>
</evidence>
<keyword evidence="2" id="KW-1003">Cell membrane</keyword>
<reference evidence="15 16" key="1">
    <citation type="submission" date="2019-11" db="EMBL/GenBank/DDBJ databases">
        <title>Novel species isolated from a subtropical stream in China.</title>
        <authorList>
            <person name="Lu H."/>
        </authorList>
    </citation>
    <scope>NUCLEOTIDE SEQUENCE [LARGE SCALE GENOMIC DNA]</scope>
    <source>
        <strain evidence="15 16">FT92W</strain>
    </source>
</reference>
<feature type="domain" description="Methyl-accepting transducer" evidence="13">
    <location>
        <begin position="305"/>
        <end position="534"/>
    </location>
</feature>
<evidence type="ECO:0000256" key="1">
    <source>
        <dbReference type="ARBA" id="ARBA00004429"/>
    </source>
</evidence>
<evidence type="ECO:0000256" key="3">
    <source>
        <dbReference type="ARBA" id="ARBA00022481"/>
    </source>
</evidence>
<keyword evidence="5" id="KW-0997">Cell inner membrane</keyword>
<dbReference type="InterPro" id="IPR051310">
    <property type="entry name" value="MCP_chemotaxis"/>
</dbReference>
<organism evidence="15 16">
    <name type="scientific">Pseudoduganella rivuli</name>
    <dbReference type="NCBI Taxonomy" id="2666085"/>
    <lineage>
        <taxon>Bacteria</taxon>
        <taxon>Pseudomonadati</taxon>
        <taxon>Pseudomonadota</taxon>
        <taxon>Betaproteobacteria</taxon>
        <taxon>Burkholderiales</taxon>
        <taxon>Oxalobacteraceae</taxon>
        <taxon>Telluria group</taxon>
        <taxon>Pseudoduganella</taxon>
    </lineage>
</organism>
<dbReference type="PROSITE" id="PS50111">
    <property type="entry name" value="CHEMOTAXIS_TRANSDUC_2"/>
    <property type="match status" value="1"/>
</dbReference>
<protein>
    <submittedName>
        <fullName evidence="15">HAMP domain-containing protein</fullName>
    </submittedName>
</protein>
<evidence type="ECO:0000256" key="6">
    <source>
        <dbReference type="ARBA" id="ARBA00022692"/>
    </source>
</evidence>
<evidence type="ECO:0000256" key="11">
    <source>
        <dbReference type="PROSITE-ProRule" id="PRU00284"/>
    </source>
</evidence>
<dbReference type="SMART" id="SM00283">
    <property type="entry name" value="MA"/>
    <property type="match status" value="1"/>
</dbReference>
<keyword evidence="9 11" id="KW-0807">Transducer</keyword>
<dbReference type="Pfam" id="PF02203">
    <property type="entry name" value="TarH"/>
    <property type="match status" value="1"/>
</dbReference>
<evidence type="ECO:0000256" key="5">
    <source>
        <dbReference type="ARBA" id="ARBA00022519"/>
    </source>
</evidence>
<gene>
    <name evidence="15" type="ORF">GJ700_08650</name>
</gene>
<evidence type="ECO:0000256" key="12">
    <source>
        <dbReference type="SAM" id="Phobius"/>
    </source>
</evidence>